<dbReference type="FunFam" id="1.10.10.10:FF:000056">
    <property type="entry name" value="IclR family transcriptional regulator"/>
    <property type="match status" value="1"/>
</dbReference>
<evidence type="ECO:0000256" key="4">
    <source>
        <dbReference type="ARBA" id="ARBA00058938"/>
    </source>
</evidence>
<dbReference type="InterPro" id="IPR050707">
    <property type="entry name" value="HTH_MetabolicPath_Reg"/>
</dbReference>
<dbReference type="GO" id="GO:0003700">
    <property type="term" value="F:DNA-binding transcription factor activity"/>
    <property type="evidence" value="ECO:0007669"/>
    <property type="project" value="TreeGrafter"/>
</dbReference>
<evidence type="ECO:0000259" key="6">
    <source>
        <dbReference type="PROSITE" id="PS51077"/>
    </source>
</evidence>
<dbReference type="EMBL" id="RLIH01000004">
    <property type="protein sequence ID" value="RVU55094.1"/>
    <property type="molecule type" value="Genomic_DNA"/>
</dbReference>
<keyword evidence="9" id="KW-1185">Reference proteome</keyword>
<dbReference type="InterPro" id="IPR014757">
    <property type="entry name" value="Tscrpt_reg_IclR_C"/>
</dbReference>
<dbReference type="SUPFAM" id="SSF46785">
    <property type="entry name" value="Winged helix' DNA-binding domain"/>
    <property type="match status" value="1"/>
</dbReference>
<evidence type="ECO:0000256" key="1">
    <source>
        <dbReference type="ARBA" id="ARBA00023015"/>
    </source>
</evidence>
<dbReference type="RefSeq" id="WP_127724138.1">
    <property type="nucleotide sequence ID" value="NZ_RLIH01000004.1"/>
</dbReference>
<dbReference type="InterPro" id="IPR036390">
    <property type="entry name" value="WH_DNA-bd_sf"/>
</dbReference>
<evidence type="ECO:0000313" key="9">
    <source>
        <dbReference type="Proteomes" id="UP000288812"/>
    </source>
</evidence>
<dbReference type="InterPro" id="IPR036388">
    <property type="entry name" value="WH-like_DNA-bd_sf"/>
</dbReference>
<comment type="function">
    <text evidence="4">May be an activator protein for the gylABX operon.</text>
</comment>
<dbReference type="Pfam" id="PF01614">
    <property type="entry name" value="IclR_C"/>
    <property type="match status" value="1"/>
</dbReference>
<protein>
    <recommendedName>
        <fullName evidence="5">Glycerol operon regulatory protein</fullName>
    </recommendedName>
</protein>
<dbReference type="InterPro" id="IPR029016">
    <property type="entry name" value="GAF-like_dom_sf"/>
</dbReference>
<dbReference type="PROSITE" id="PS51078">
    <property type="entry name" value="ICLR_ED"/>
    <property type="match status" value="1"/>
</dbReference>
<dbReference type="AlphaFoldDB" id="A0A437S855"/>
<dbReference type="OrthoDB" id="9791752at2"/>
<dbReference type="Gene3D" id="3.30.450.40">
    <property type="match status" value="1"/>
</dbReference>
<evidence type="ECO:0000313" key="8">
    <source>
        <dbReference type="EMBL" id="RVU55094.1"/>
    </source>
</evidence>
<name>A0A437S855_9FIRM</name>
<dbReference type="Gene3D" id="1.10.10.10">
    <property type="entry name" value="Winged helix-like DNA-binding domain superfamily/Winged helix DNA-binding domain"/>
    <property type="match status" value="1"/>
</dbReference>
<accession>A0A437S855</accession>
<dbReference type="SUPFAM" id="SSF55781">
    <property type="entry name" value="GAF domain-like"/>
    <property type="match status" value="1"/>
</dbReference>
<dbReference type="GO" id="GO:0003677">
    <property type="term" value="F:DNA binding"/>
    <property type="evidence" value="ECO:0007669"/>
    <property type="project" value="UniProtKB-KW"/>
</dbReference>
<dbReference type="Pfam" id="PF09339">
    <property type="entry name" value="HTH_IclR"/>
    <property type="match status" value="1"/>
</dbReference>
<evidence type="ECO:0000259" key="7">
    <source>
        <dbReference type="PROSITE" id="PS51078"/>
    </source>
</evidence>
<dbReference type="GO" id="GO:0045892">
    <property type="term" value="P:negative regulation of DNA-templated transcription"/>
    <property type="evidence" value="ECO:0007669"/>
    <property type="project" value="TreeGrafter"/>
</dbReference>
<feature type="domain" description="IclR-ED" evidence="7">
    <location>
        <begin position="67"/>
        <end position="250"/>
    </location>
</feature>
<evidence type="ECO:0000256" key="3">
    <source>
        <dbReference type="ARBA" id="ARBA00023163"/>
    </source>
</evidence>
<keyword evidence="2" id="KW-0238">DNA-binding</keyword>
<organism evidence="8 9">
    <name type="scientific">Anaerosphaera multitolerans</name>
    <dbReference type="NCBI Taxonomy" id="2487351"/>
    <lineage>
        <taxon>Bacteria</taxon>
        <taxon>Bacillati</taxon>
        <taxon>Bacillota</taxon>
        <taxon>Tissierellia</taxon>
        <taxon>Tissierellales</taxon>
        <taxon>Peptoniphilaceae</taxon>
        <taxon>Anaerosphaera</taxon>
    </lineage>
</organism>
<dbReference type="InterPro" id="IPR005471">
    <property type="entry name" value="Tscrpt_reg_IclR_N"/>
</dbReference>
<feature type="domain" description="HTH iclR-type" evidence="6">
    <location>
        <begin position="5"/>
        <end position="66"/>
    </location>
</feature>
<proteinExistence type="predicted"/>
<dbReference type="PROSITE" id="PS51077">
    <property type="entry name" value="HTH_ICLR"/>
    <property type="match status" value="1"/>
</dbReference>
<dbReference type="Proteomes" id="UP000288812">
    <property type="component" value="Unassembled WGS sequence"/>
</dbReference>
<gene>
    <name evidence="8" type="ORF">EF514_04180</name>
</gene>
<sequence>MEEKIQSVERVFKILETFKDYPHGIGLTELSKIVKLHKSTVHRFLNTLIFLEYVEQDEESKYHLTFKLYDIASYKLESLDFIEISKSHIQKLSQLANEVVHLVIREGIYAIYVDKVDSDNVITMTSRIGRRSPLIYTSVGKSILSNCSDEEIKEVWNNTEKIQKTKNTILNFEDFMAEIEDVRKTKIARDNEENEEGIYCIGTSIYNATGNVAGAISITGPVFRMREKLNDSLYDNLLSTAKNISKDLGYRKR</sequence>
<dbReference type="PANTHER" id="PTHR30136">
    <property type="entry name" value="HELIX-TURN-HELIX TRANSCRIPTIONAL REGULATOR, ICLR FAMILY"/>
    <property type="match status" value="1"/>
</dbReference>
<comment type="caution">
    <text evidence="8">The sequence shown here is derived from an EMBL/GenBank/DDBJ whole genome shotgun (WGS) entry which is preliminary data.</text>
</comment>
<dbReference type="PANTHER" id="PTHR30136:SF7">
    <property type="entry name" value="HTH-TYPE TRANSCRIPTIONAL REGULATOR KDGR-RELATED"/>
    <property type="match status" value="1"/>
</dbReference>
<keyword evidence="1" id="KW-0805">Transcription regulation</keyword>
<evidence type="ECO:0000256" key="5">
    <source>
        <dbReference type="ARBA" id="ARBA00070406"/>
    </source>
</evidence>
<evidence type="ECO:0000256" key="2">
    <source>
        <dbReference type="ARBA" id="ARBA00023125"/>
    </source>
</evidence>
<dbReference type="SMART" id="SM00346">
    <property type="entry name" value="HTH_ICLR"/>
    <property type="match status" value="1"/>
</dbReference>
<keyword evidence="3" id="KW-0804">Transcription</keyword>
<reference evidence="8 9" key="1">
    <citation type="submission" date="2018-11" db="EMBL/GenBank/DDBJ databases">
        <title>Genome sequencing and assembly of Anaerosphaera sp. nov., GS7-6-2.</title>
        <authorList>
            <person name="Rettenmaier R."/>
            <person name="Liebl W."/>
            <person name="Zverlov V."/>
        </authorList>
    </citation>
    <scope>NUCLEOTIDE SEQUENCE [LARGE SCALE GENOMIC DNA]</scope>
    <source>
        <strain evidence="8 9">GS7-6-2</strain>
    </source>
</reference>